<organism evidence="1 2">
    <name type="scientific">Maritimibacter alkaliphilus HTCC2654</name>
    <dbReference type="NCBI Taxonomy" id="314271"/>
    <lineage>
        <taxon>Bacteria</taxon>
        <taxon>Pseudomonadati</taxon>
        <taxon>Pseudomonadota</taxon>
        <taxon>Alphaproteobacteria</taxon>
        <taxon>Rhodobacterales</taxon>
        <taxon>Roseobacteraceae</taxon>
        <taxon>Maritimibacter</taxon>
    </lineage>
</organism>
<evidence type="ECO:0000313" key="1">
    <source>
        <dbReference type="EMBL" id="EAQ12027.1"/>
    </source>
</evidence>
<dbReference type="Pfam" id="PF13279">
    <property type="entry name" value="4HBT_2"/>
    <property type="match status" value="1"/>
</dbReference>
<dbReference type="eggNOG" id="COG0824">
    <property type="taxonomic scope" value="Bacteria"/>
</dbReference>
<dbReference type="STRING" id="314271.RB2654_00955"/>
<name>A3VI28_9RHOB</name>
<sequence>MGTPHISEIKTIKPEWIDYNGHLNMAFYNVLFDNAADDFYPEIGFGPEYLSERNFTTYTAEFHICYLRELHLDARVRVHSWLLDFDEKRFHTYQEIHHEDGWIAATGEALGLHIDMSGPKVAPMPTDVYERLEKFHEKHSADPWPERAGRGIGIKRKG</sequence>
<dbReference type="Proteomes" id="UP000002931">
    <property type="component" value="Unassembled WGS sequence"/>
</dbReference>
<dbReference type="AlphaFoldDB" id="A3VI28"/>
<proteinExistence type="predicted"/>
<dbReference type="OrthoDB" id="9803287at2"/>
<dbReference type="InterPro" id="IPR029069">
    <property type="entry name" value="HotDog_dom_sf"/>
</dbReference>
<dbReference type="SUPFAM" id="SSF54637">
    <property type="entry name" value="Thioesterase/thiol ester dehydrase-isomerase"/>
    <property type="match status" value="1"/>
</dbReference>
<dbReference type="HOGENOM" id="CLU_101141_6_0_5"/>
<dbReference type="PANTHER" id="PTHR31793">
    <property type="entry name" value="4-HYDROXYBENZOYL-COA THIOESTERASE FAMILY MEMBER"/>
    <property type="match status" value="1"/>
</dbReference>
<protein>
    <recommendedName>
        <fullName evidence="3">Thioesterase</fullName>
    </recommendedName>
</protein>
<dbReference type="GO" id="GO:0047617">
    <property type="term" value="F:fatty acyl-CoA hydrolase activity"/>
    <property type="evidence" value="ECO:0007669"/>
    <property type="project" value="TreeGrafter"/>
</dbReference>
<dbReference type="EMBL" id="AAMT01000010">
    <property type="protein sequence ID" value="EAQ12027.1"/>
    <property type="molecule type" value="Genomic_DNA"/>
</dbReference>
<reference evidence="1 2" key="1">
    <citation type="journal article" date="2010" name="J. Bacteriol.">
        <title>Genome sequences of Pelagibaca bermudensis HTCC2601T and Maritimibacter alkaliphilus HTCC2654T, the type strains of two marine Roseobacter genera.</title>
        <authorList>
            <person name="Thrash J.C."/>
            <person name="Cho J.C."/>
            <person name="Ferriera S."/>
            <person name="Johnson J."/>
            <person name="Vergin K.L."/>
            <person name="Giovannoni S.J."/>
        </authorList>
    </citation>
    <scope>NUCLEOTIDE SEQUENCE [LARGE SCALE GENOMIC DNA]</scope>
    <source>
        <strain evidence="1 2">HTCC2654</strain>
    </source>
</reference>
<dbReference type="PANTHER" id="PTHR31793:SF2">
    <property type="entry name" value="BLR1345 PROTEIN"/>
    <property type="match status" value="1"/>
</dbReference>
<dbReference type="InterPro" id="IPR050563">
    <property type="entry name" value="4-hydroxybenzoyl-CoA_TE"/>
</dbReference>
<keyword evidence="2" id="KW-1185">Reference proteome</keyword>
<accession>A3VI28</accession>
<comment type="caution">
    <text evidence="1">The sequence shown here is derived from an EMBL/GenBank/DDBJ whole genome shotgun (WGS) entry which is preliminary data.</text>
</comment>
<dbReference type="Gene3D" id="3.10.129.10">
    <property type="entry name" value="Hotdog Thioesterase"/>
    <property type="match status" value="1"/>
</dbReference>
<gene>
    <name evidence="1" type="ORF">RB2654_00955</name>
</gene>
<evidence type="ECO:0008006" key="3">
    <source>
        <dbReference type="Google" id="ProtNLM"/>
    </source>
</evidence>
<evidence type="ECO:0000313" key="2">
    <source>
        <dbReference type="Proteomes" id="UP000002931"/>
    </source>
</evidence>
<dbReference type="CDD" id="cd00586">
    <property type="entry name" value="4HBT"/>
    <property type="match status" value="1"/>
</dbReference>
<dbReference type="RefSeq" id="WP_008327809.1">
    <property type="nucleotide sequence ID" value="NZ_CH902578.1"/>
</dbReference>